<dbReference type="EMBL" id="BNJG01000002">
    <property type="protein sequence ID" value="GHO56711.1"/>
    <property type="molecule type" value="Genomic_DNA"/>
</dbReference>
<dbReference type="CDD" id="cd02440">
    <property type="entry name" value="AdoMet_MTases"/>
    <property type="match status" value="1"/>
</dbReference>
<protein>
    <recommendedName>
        <fullName evidence="1">Methyltransferase type 11 domain-containing protein</fullName>
    </recommendedName>
</protein>
<gene>
    <name evidence="2" type="ORF">KSB_51860</name>
</gene>
<name>A0ABQ3UV88_9CHLR</name>
<evidence type="ECO:0000313" key="3">
    <source>
        <dbReference type="Proteomes" id="UP000654345"/>
    </source>
</evidence>
<dbReference type="InterPro" id="IPR029063">
    <property type="entry name" value="SAM-dependent_MTases_sf"/>
</dbReference>
<dbReference type="Proteomes" id="UP000654345">
    <property type="component" value="Unassembled WGS sequence"/>
</dbReference>
<dbReference type="Gene3D" id="3.40.50.150">
    <property type="entry name" value="Vaccinia Virus protein VP39"/>
    <property type="match status" value="1"/>
</dbReference>
<dbReference type="SUPFAM" id="SSF53335">
    <property type="entry name" value="S-adenosyl-L-methionine-dependent methyltransferases"/>
    <property type="match status" value="1"/>
</dbReference>
<comment type="caution">
    <text evidence="2">The sequence shown here is derived from an EMBL/GenBank/DDBJ whole genome shotgun (WGS) entry which is preliminary data.</text>
</comment>
<reference evidence="2 3" key="1">
    <citation type="journal article" date="2021" name="Int. J. Syst. Evol. Microbiol.">
        <title>Reticulibacter mediterranei gen. nov., sp. nov., within the new family Reticulibacteraceae fam. nov., and Ktedonospora formicarum gen. nov., sp. nov., Ktedonobacter robiniae sp. nov., Dictyobacter formicarum sp. nov. and Dictyobacter arantiisoli sp. nov., belonging to the class Ktedonobacteria.</title>
        <authorList>
            <person name="Yabe S."/>
            <person name="Zheng Y."/>
            <person name="Wang C.M."/>
            <person name="Sakai Y."/>
            <person name="Abe K."/>
            <person name="Yokota A."/>
            <person name="Donadio S."/>
            <person name="Cavaletti L."/>
            <person name="Monciardini P."/>
        </authorList>
    </citation>
    <scope>NUCLEOTIDE SEQUENCE [LARGE SCALE GENOMIC DNA]</scope>
    <source>
        <strain evidence="2 3">SOSP1-30</strain>
    </source>
</reference>
<evidence type="ECO:0000259" key="1">
    <source>
        <dbReference type="Pfam" id="PF08241"/>
    </source>
</evidence>
<evidence type="ECO:0000313" key="2">
    <source>
        <dbReference type="EMBL" id="GHO56711.1"/>
    </source>
</evidence>
<feature type="domain" description="Methyltransferase type 11" evidence="1">
    <location>
        <begin position="144"/>
        <end position="244"/>
    </location>
</feature>
<dbReference type="PANTHER" id="PTHR43591">
    <property type="entry name" value="METHYLTRANSFERASE"/>
    <property type="match status" value="1"/>
</dbReference>
<dbReference type="Pfam" id="PF08241">
    <property type="entry name" value="Methyltransf_11"/>
    <property type="match status" value="1"/>
</dbReference>
<sequence>MDTWPFLEDASEEPKMGSLFENPFHIEDIMVFDDSTLHRLLASRGTELEVTRLAQSLHGVSDVIIKRIEYSLPTEQQAYFRTILLLPISDDQIRQAREYVLNVLFWDLTYWKTPQWYHELTEGELLHPSIFEQLEPDIHHHIVLDAAAGSGRATFECLRHGARLVYAVDPAPELLRILEHRLFDEGESERVILRQGSFDHLPLENDSVDLALSCSAFQPKEAQGGESGLAELWRVTKAGGKIVMIWPLPQDYHWFASHGFQYQSFPPLQEPMVRFRSRESALRCVKRFYAKRPESLRYLLEHEQPEIPYSILGFKQLSDYCWLVVEKGGSL</sequence>
<accession>A0ABQ3UV88</accession>
<keyword evidence="3" id="KW-1185">Reference proteome</keyword>
<dbReference type="RefSeq" id="WP_201373173.1">
    <property type="nucleotide sequence ID" value="NZ_BNJG01000002.1"/>
</dbReference>
<organism evidence="2 3">
    <name type="scientific">Ktedonobacter robiniae</name>
    <dbReference type="NCBI Taxonomy" id="2778365"/>
    <lineage>
        <taxon>Bacteria</taxon>
        <taxon>Bacillati</taxon>
        <taxon>Chloroflexota</taxon>
        <taxon>Ktedonobacteria</taxon>
        <taxon>Ktedonobacterales</taxon>
        <taxon>Ktedonobacteraceae</taxon>
        <taxon>Ktedonobacter</taxon>
    </lineage>
</organism>
<dbReference type="InterPro" id="IPR013216">
    <property type="entry name" value="Methyltransf_11"/>
</dbReference>
<proteinExistence type="predicted"/>